<keyword evidence="4" id="KW-1185">Reference proteome</keyword>
<dbReference type="Proteomes" id="UP000297737">
    <property type="component" value="Unassembled WGS sequence"/>
</dbReference>
<evidence type="ECO:0000259" key="2">
    <source>
        <dbReference type="Pfam" id="PF07486"/>
    </source>
</evidence>
<dbReference type="InterPro" id="IPR042047">
    <property type="entry name" value="SleB_dom1"/>
</dbReference>
<dbReference type="OrthoDB" id="9785345at2"/>
<evidence type="ECO:0000313" key="3">
    <source>
        <dbReference type="EMBL" id="TFU00313.1"/>
    </source>
</evidence>
<feature type="chain" id="PRO_5021420353" evidence="1">
    <location>
        <begin position="20"/>
        <end position="229"/>
    </location>
</feature>
<feature type="domain" description="Cell wall hydrolase SleB" evidence="2">
    <location>
        <begin position="128"/>
        <end position="228"/>
    </location>
</feature>
<reference evidence="3 4" key="1">
    <citation type="submission" date="2019-02" db="EMBL/GenBank/DDBJ databases">
        <title>Polymorphobacter sp. isolated from the lake at the Tibet of China.</title>
        <authorList>
            <person name="Li A."/>
        </authorList>
    </citation>
    <scope>NUCLEOTIDE SEQUENCE [LARGE SCALE GENOMIC DNA]</scope>
    <source>
        <strain evidence="3 4">DJ1R-1</strain>
    </source>
</reference>
<dbReference type="Gene3D" id="1.10.10.2520">
    <property type="entry name" value="Cell wall hydrolase SleB, domain 1"/>
    <property type="match status" value="1"/>
</dbReference>
<accession>A0A4Y9EJZ6</accession>
<feature type="signal peptide" evidence="1">
    <location>
        <begin position="1"/>
        <end position="19"/>
    </location>
</feature>
<dbReference type="InterPro" id="IPR011105">
    <property type="entry name" value="Cell_wall_hydrolase_SleB"/>
</dbReference>
<name>A0A4Y9EJZ6_9SPHN</name>
<dbReference type="RefSeq" id="WP_135247073.1">
    <property type="nucleotide sequence ID" value="NZ_SIHO01000004.1"/>
</dbReference>
<evidence type="ECO:0000313" key="4">
    <source>
        <dbReference type="Proteomes" id="UP000297737"/>
    </source>
</evidence>
<proteinExistence type="predicted"/>
<comment type="caution">
    <text evidence="3">The sequence shown here is derived from an EMBL/GenBank/DDBJ whole genome shotgun (WGS) entry which is preliminary data.</text>
</comment>
<organism evidence="3 4">
    <name type="scientific">Glacieibacterium arshaanense</name>
    <dbReference type="NCBI Taxonomy" id="2511025"/>
    <lineage>
        <taxon>Bacteria</taxon>
        <taxon>Pseudomonadati</taxon>
        <taxon>Pseudomonadota</taxon>
        <taxon>Alphaproteobacteria</taxon>
        <taxon>Sphingomonadales</taxon>
        <taxon>Sphingosinicellaceae</taxon>
        <taxon>Glacieibacterium</taxon>
    </lineage>
</organism>
<dbReference type="GO" id="GO:0016787">
    <property type="term" value="F:hydrolase activity"/>
    <property type="evidence" value="ECO:0007669"/>
    <property type="project" value="UniProtKB-KW"/>
</dbReference>
<dbReference type="AlphaFoldDB" id="A0A4Y9EJZ6"/>
<sequence>MTIKRRVLALALASFALLAAGQMPSEPQINAVGDTNDTVYADVAGTDLTAEDLAAIDARTAQLRAAAVPLESDSIVSANNEPHFRIDDEPQPAHLSKLVATTGADEVPIEMTEDFKCLATAVYFESRGEPLEGQLAVAQVIKNRVESGRYANSICGVVYQPGQFTFAHNRSPAYGSNDWKVAQAIALIALTDGYRDVAPKAMAFHATRVAPNWNDRRLVSRIGNHVFYK</sequence>
<evidence type="ECO:0000256" key="1">
    <source>
        <dbReference type="SAM" id="SignalP"/>
    </source>
</evidence>
<dbReference type="EMBL" id="SIHO01000004">
    <property type="protein sequence ID" value="TFU00313.1"/>
    <property type="molecule type" value="Genomic_DNA"/>
</dbReference>
<protein>
    <submittedName>
        <fullName evidence="3">Cell wall hydrolase</fullName>
    </submittedName>
</protein>
<gene>
    <name evidence="3" type="ORF">EUV02_14755</name>
</gene>
<keyword evidence="3" id="KW-0378">Hydrolase</keyword>
<keyword evidence="1" id="KW-0732">Signal</keyword>
<dbReference type="Pfam" id="PF07486">
    <property type="entry name" value="Hydrolase_2"/>
    <property type="match status" value="1"/>
</dbReference>